<proteinExistence type="predicted"/>
<sequence>MRKFYNIELLTDILEAEFNFIKRESEGEFFFTNSENEDFILFYLDGELWANTTNDELILKMVNIAKFFNDGTIVKGDEGEVYYQDGNGCIQKDLCDSSEEVYFYDNIWLRFKGIIVLLLISIFILIFRYIFRGLGS</sequence>
<evidence type="ECO:0000313" key="2">
    <source>
        <dbReference type="EMBL" id="QHG09039.1"/>
    </source>
</evidence>
<accession>A0A6P1KAF9</accession>
<protein>
    <submittedName>
        <fullName evidence="2">Uncharacterized protein</fullName>
    </submittedName>
</protein>
<dbReference type="EMBL" id="CP047226">
    <property type="protein sequence ID" value="QHG09039.1"/>
    <property type="molecule type" value="Genomic_DNA"/>
</dbReference>
<keyword evidence="1" id="KW-1133">Transmembrane helix</keyword>
<feature type="transmembrane region" description="Helical" evidence="1">
    <location>
        <begin position="113"/>
        <end position="131"/>
    </location>
</feature>
<keyword evidence="1" id="KW-0812">Transmembrane</keyword>
<dbReference type="AlphaFoldDB" id="A0A6P1KAF9"/>
<organism evidence="2">
    <name type="scientific">Faucicola osloensis</name>
    <name type="common">Moraxella osloensis</name>
    <dbReference type="NCBI Taxonomy" id="34062"/>
    <lineage>
        <taxon>Bacteria</taxon>
        <taxon>Pseudomonadati</taxon>
        <taxon>Pseudomonadota</taxon>
        <taxon>Gammaproteobacteria</taxon>
        <taxon>Moraxellales</taxon>
        <taxon>Moraxellaceae</taxon>
        <taxon>Faucicola</taxon>
    </lineage>
</organism>
<keyword evidence="1" id="KW-0472">Membrane</keyword>
<name>A0A6P1KAF9_FAUOS</name>
<evidence type="ECO:0000256" key="1">
    <source>
        <dbReference type="SAM" id="Phobius"/>
    </source>
</evidence>
<reference evidence="2" key="1">
    <citation type="journal article" date="2020" name="Microbiol. Resour. Announc.">
        <title>Complete Genome Sequence of Moraxella osloensis Strain YV1, Isolated from an Australian Wastewater Treatment Plant.</title>
        <authorList>
            <person name="Batinovic S."/>
            <person name="Rice D.T.F."/>
            <person name="Seviour R.J."/>
            <person name="Petrovski S."/>
        </authorList>
    </citation>
    <scope>NUCLEOTIDE SEQUENCE</scope>
    <source>
        <strain evidence="2">YV1</strain>
    </source>
</reference>
<gene>
    <name evidence="2" type="ORF">GSF12_03490</name>
</gene>